<feature type="transmembrane region" description="Helical" evidence="1">
    <location>
        <begin position="35"/>
        <end position="54"/>
    </location>
</feature>
<organism evidence="2 3">
    <name type="scientific">Jiella pelagia</name>
    <dbReference type="NCBI Taxonomy" id="2986949"/>
    <lineage>
        <taxon>Bacteria</taxon>
        <taxon>Pseudomonadati</taxon>
        <taxon>Pseudomonadota</taxon>
        <taxon>Alphaproteobacteria</taxon>
        <taxon>Hyphomicrobiales</taxon>
        <taxon>Aurantimonadaceae</taxon>
        <taxon>Jiella</taxon>
    </lineage>
</organism>
<evidence type="ECO:0000256" key="1">
    <source>
        <dbReference type="SAM" id="Phobius"/>
    </source>
</evidence>
<accession>A0ABY7BUS2</accession>
<reference evidence="2" key="1">
    <citation type="submission" date="2022-12" db="EMBL/GenBank/DDBJ databases">
        <title>Jiella pelagia sp. nov., isolated from phosphonate enriched culture of Northwest Pacific surface seawater.</title>
        <authorList>
            <person name="Shin D.Y."/>
            <person name="Hwang C.Y."/>
        </authorList>
    </citation>
    <scope>NUCLEOTIDE SEQUENCE</scope>
    <source>
        <strain evidence="2">HL-NP1</strain>
    </source>
</reference>
<keyword evidence="1" id="KW-0812">Transmembrane</keyword>
<proteinExistence type="predicted"/>
<dbReference type="RefSeq" id="WP_268879661.1">
    <property type="nucleotide sequence ID" value="NZ_CP114029.1"/>
</dbReference>
<sequence>MLLIDEKKFAIADANERLKALIDLTKFNDTQAMGLFRLYVTLGVTALGAAAAIAPAWGSAGWAAVVGLTLFGISILVGAIQCHRAMIPGDVPFPGRDAKWWMAVRDSETWSFEAALDEYIDDAAIRRDKFLALHIAAAGRLTWARRFAYVSAMIGVAAAVGVSFWTATT</sequence>
<feature type="transmembrane region" description="Helical" evidence="1">
    <location>
        <begin position="60"/>
        <end position="80"/>
    </location>
</feature>
<evidence type="ECO:0000313" key="3">
    <source>
        <dbReference type="Proteomes" id="UP001164020"/>
    </source>
</evidence>
<keyword evidence="1" id="KW-1133">Transmembrane helix</keyword>
<dbReference type="EMBL" id="CP114029">
    <property type="protein sequence ID" value="WAP67209.1"/>
    <property type="molecule type" value="Genomic_DNA"/>
</dbReference>
<protein>
    <submittedName>
        <fullName evidence="2">Uncharacterized protein</fullName>
    </submittedName>
</protein>
<dbReference type="Proteomes" id="UP001164020">
    <property type="component" value="Chromosome"/>
</dbReference>
<keyword evidence="3" id="KW-1185">Reference proteome</keyword>
<name>A0ABY7BUS2_9HYPH</name>
<keyword evidence="1" id="KW-0472">Membrane</keyword>
<feature type="transmembrane region" description="Helical" evidence="1">
    <location>
        <begin position="147"/>
        <end position="167"/>
    </location>
</feature>
<gene>
    <name evidence="2" type="ORF">OH818_16665</name>
</gene>
<evidence type="ECO:0000313" key="2">
    <source>
        <dbReference type="EMBL" id="WAP67209.1"/>
    </source>
</evidence>